<evidence type="ECO:0000259" key="1">
    <source>
        <dbReference type="Pfam" id="PF01266"/>
    </source>
</evidence>
<dbReference type="InterPro" id="IPR036188">
    <property type="entry name" value="FAD/NAD-bd_sf"/>
</dbReference>
<accession>A0A2A9NNA3</accession>
<keyword evidence="3" id="KW-1185">Reference proteome</keyword>
<dbReference type="Pfam" id="PF01266">
    <property type="entry name" value="DAO"/>
    <property type="match status" value="1"/>
</dbReference>
<reference evidence="2 3" key="1">
    <citation type="submission" date="2014-02" db="EMBL/GenBank/DDBJ databases">
        <title>Transposable element dynamics among asymbiotic and ectomycorrhizal Amanita fungi.</title>
        <authorList>
            <consortium name="DOE Joint Genome Institute"/>
            <person name="Hess J."/>
            <person name="Skrede I."/>
            <person name="Wolfe B."/>
            <person name="LaButti K."/>
            <person name="Ohm R.A."/>
            <person name="Grigoriev I.V."/>
            <person name="Pringle A."/>
        </authorList>
    </citation>
    <scope>NUCLEOTIDE SEQUENCE [LARGE SCALE GENOMIC DNA]</scope>
    <source>
        <strain evidence="2 3">SKay4041</strain>
    </source>
</reference>
<dbReference type="SUPFAM" id="SSF51905">
    <property type="entry name" value="FAD/NAD(P)-binding domain"/>
    <property type="match status" value="1"/>
</dbReference>
<dbReference type="Gene3D" id="3.50.50.60">
    <property type="entry name" value="FAD/NAD(P)-binding domain"/>
    <property type="match status" value="1"/>
</dbReference>
<feature type="domain" description="FAD dependent oxidoreductase" evidence="1">
    <location>
        <begin position="56"/>
        <end position="460"/>
    </location>
</feature>
<dbReference type="AlphaFoldDB" id="A0A2A9NNA3"/>
<dbReference type="EMBL" id="KZ302037">
    <property type="protein sequence ID" value="PFH49162.1"/>
    <property type="molecule type" value="Genomic_DNA"/>
</dbReference>
<evidence type="ECO:0000313" key="2">
    <source>
        <dbReference type="EMBL" id="PFH49162.1"/>
    </source>
</evidence>
<dbReference type="OrthoDB" id="429143at2759"/>
<sequence length="486" mass="53194">MLEVSSGFLQSSFSSPLSQRASLPVPNATSSFWIDSPDANPLADVGSTGPLTTDADVCIIGSGITGVSTAYRLSQISEDPLSVIVVEARKFCKSTLDFYLDADSTRRNGGHLVANIFSGFRSRQSQYGLDDALKSYHLEQHTISSILSFVNSHNLSESVDLVDGGHIGLLLTPTEELHARADWNAAVKANWEPAKNSEKTKWLSAQEMNEKHGTPYPAFQTPGYNLWPLKLVTHLFIEASSFPSFNLTLHTHTPVSSITRSSRIPSSRPRRWTLHTPRGQIQCSSILHATNAYASHLLPSLSSTIIPTRGQVVAIDLPTSNTITPSFPLAGSWGANEGYEYWFPRPPQSNSNTTTVILGGGRETARPAFEAHQTDDSTINTRVSETLHAFLPRIFSGIPIEITTLMEWTGIMGFTTTGDPIVGPIVDNDENSHNGQYISAGYTGHGMPLAYGCAQAVADMILAELQGKRWKMPAWFPRHYLARRLQ</sequence>
<dbReference type="Proteomes" id="UP000242287">
    <property type="component" value="Unassembled WGS sequence"/>
</dbReference>
<proteinExistence type="predicted"/>
<dbReference type="GO" id="GO:0005737">
    <property type="term" value="C:cytoplasm"/>
    <property type="evidence" value="ECO:0007669"/>
    <property type="project" value="TreeGrafter"/>
</dbReference>
<evidence type="ECO:0000313" key="3">
    <source>
        <dbReference type="Proteomes" id="UP000242287"/>
    </source>
</evidence>
<dbReference type="PANTHER" id="PTHR13847:SF260">
    <property type="entry name" value="FAD DEPENDENT OXIDOREDUCTASE DOMAIN-CONTAINING PROTEIN"/>
    <property type="match status" value="1"/>
</dbReference>
<name>A0A2A9NNA3_9AGAR</name>
<dbReference type="Gene3D" id="3.30.9.10">
    <property type="entry name" value="D-Amino Acid Oxidase, subunit A, domain 2"/>
    <property type="match status" value="1"/>
</dbReference>
<dbReference type="STRING" id="703135.A0A2A9NNA3"/>
<dbReference type="InterPro" id="IPR006076">
    <property type="entry name" value="FAD-dep_OxRdtase"/>
</dbReference>
<gene>
    <name evidence="2" type="ORF">AMATHDRAFT_148211</name>
</gene>
<organism evidence="2 3">
    <name type="scientific">Amanita thiersii Skay4041</name>
    <dbReference type="NCBI Taxonomy" id="703135"/>
    <lineage>
        <taxon>Eukaryota</taxon>
        <taxon>Fungi</taxon>
        <taxon>Dikarya</taxon>
        <taxon>Basidiomycota</taxon>
        <taxon>Agaricomycotina</taxon>
        <taxon>Agaricomycetes</taxon>
        <taxon>Agaricomycetidae</taxon>
        <taxon>Agaricales</taxon>
        <taxon>Pluteineae</taxon>
        <taxon>Amanitaceae</taxon>
        <taxon>Amanita</taxon>
    </lineage>
</organism>
<protein>
    <recommendedName>
        <fullName evidence="1">FAD dependent oxidoreductase domain-containing protein</fullName>
    </recommendedName>
</protein>
<dbReference type="PANTHER" id="PTHR13847">
    <property type="entry name" value="SARCOSINE DEHYDROGENASE-RELATED"/>
    <property type="match status" value="1"/>
</dbReference>